<gene>
    <name evidence="9" type="ORF">E6C27_scaffold999G00060</name>
</gene>
<evidence type="ECO:0000256" key="4">
    <source>
        <dbReference type="ARBA" id="ARBA00022759"/>
    </source>
</evidence>
<dbReference type="Pfam" id="PF17917">
    <property type="entry name" value="RT_RNaseH"/>
    <property type="match status" value="1"/>
</dbReference>
<dbReference type="AlphaFoldDB" id="A0A5A7SSR1"/>
<dbReference type="GO" id="GO:0008233">
    <property type="term" value="F:peptidase activity"/>
    <property type="evidence" value="ECO:0007669"/>
    <property type="project" value="UniProtKB-KW"/>
</dbReference>
<organism evidence="9 10">
    <name type="scientific">Cucumis melo var. makuwa</name>
    <name type="common">Oriental melon</name>
    <dbReference type="NCBI Taxonomy" id="1194695"/>
    <lineage>
        <taxon>Eukaryota</taxon>
        <taxon>Viridiplantae</taxon>
        <taxon>Streptophyta</taxon>
        <taxon>Embryophyta</taxon>
        <taxon>Tracheophyta</taxon>
        <taxon>Spermatophyta</taxon>
        <taxon>Magnoliopsida</taxon>
        <taxon>eudicotyledons</taxon>
        <taxon>Gunneridae</taxon>
        <taxon>Pentapetalae</taxon>
        <taxon>rosids</taxon>
        <taxon>fabids</taxon>
        <taxon>Cucurbitales</taxon>
        <taxon>Cucurbitaceae</taxon>
        <taxon>Benincaseae</taxon>
        <taxon>Cucumis</taxon>
    </lineage>
</organism>
<dbReference type="PANTHER" id="PTHR34072">
    <property type="entry name" value="ENZYMATIC POLYPROTEIN-RELATED"/>
    <property type="match status" value="1"/>
</dbReference>
<dbReference type="SUPFAM" id="SSF56672">
    <property type="entry name" value="DNA/RNA polymerases"/>
    <property type="match status" value="1"/>
</dbReference>
<evidence type="ECO:0000313" key="9">
    <source>
        <dbReference type="EMBL" id="KAA0032447.1"/>
    </source>
</evidence>
<keyword evidence="3" id="KW-0540">Nuclease</keyword>
<keyword evidence="5" id="KW-0378">Hydrolase</keyword>
<evidence type="ECO:0000313" key="10">
    <source>
        <dbReference type="Proteomes" id="UP000321393"/>
    </source>
</evidence>
<proteinExistence type="predicted"/>
<keyword evidence="4" id="KW-0255">Endonuclease</keyword>
<dbReference type="PANTHER" id="PTHR34072:SF52">
    <property type="entry name" value="RIBONUCLEASE H"/>
    <property type="match status" value="1"/>
</dbReference>
<feature type="coiled-coil region" evidence="7">
    <location>
        <begin position="230"/>
        <end position="257"/>
    </location>
</feature>
<dbReference type="Proteomes" id="UP000321393">
    <property type="component" value="Unassembled WGS sequence"/>
</dbReference>
<sequence>MIVKQYDAKFDMLSHFTSDVVANKAVKTNKFVSVLRLDPRVPFEPSSQPPILMYCVWHWMKAELQPTIAPQQNLRPGSVFQRHHQKIAAVGKTLKELPVCRSCGRSHGGRCLVGSGVCYNCKEEYLPVLVRRSSKLVLCVIGMNWVSANHVSIDCSYKEVVFNPHSAASFKYKGAGTVVLPKVILAMKASKLPNQPFKLPPPREIDFAIELEPDIVPIYRAPYRMAPTELKGKKVKLQELLDKEAEYEEHLHQVLETLRANKLSTKFSKRVPDGFGSFVIYSDASKKELGCVLMRQGKVVAYASCQLKSHEQKYPALDLELATVVFALKIWRHYLNKLIFSEPKGTSKTIGQRVISSNHSNHVYVNVNVRLVVPLDYVVISVSDPVGSLKSCLCKCQCRTGDPVGLHSRQKICDPEGHSCGYDSHRQKAARLGLLARAYGSAWARGSDFTQQLAQVRLELHATAGAGTTRTSCDSWHSDRLAGYTQCRGRSVGSCSLWQSATSRAAAAAVEEKLGFPFLFSMKEGNVVADALSRKVSDSAALITEQVPLHRDFEIAEIAVSVGEVTSQLAQLSYKDVSGLEVSLLVAKEEVRSGRLRLQMALKEYTMIWLVVDRLTKLAHFIPGKSIYIAKKVRV</sequence>
<keyword evidence="9" id="KW-0645">Protease</keyword>
<keyword evidence="2" id="KW-0548">Nucleotidyltransferase</keyword>
<protein>
    <submittedName>
        <fullName evidence="9">Gag protease polyprotein</fullName>
    </submittedName>
</protein>
<accession>A0A5A7SSR1</accession>
<dbReference type="InterPro" id="IPR041373">
    <property type="entry name" value="RT_RNaseH"/>
</dbReference>
<dbReference type="OrthoDB" id="2272416at2759"/>
<comment type="caution">
    <text evidence="9">The sequence shown here is derived from an EMBL/GenBank/DDBJ whole genome shotgun (WGS) entry which is preliminary data.</text>
</comment>
<evidence type="ECO:0000259" key="8">
    <source>
        <dbReference type="Pfam" id="PF17917"/>
    </source>
</evidence>
<keyword evidence="6" id="KW-0695">RNA-directed DNA polymerase</keyword>
<name>A0A5A7SSR1_CUCMM</name>
<evidence type="ECO:0000256" key="7">
    <source>
        <dbReference type="SAM" id="Coils"/>
    </source>
</evidence>
<dbReference type="GO" id="GO:0004519">
    <property type="term" value="F:endonuclease activity"/>
    <property type="evidence" value="ECO:0007669"/>
    <property type="project" value="UniProtKB-KW"/>
</dbReference>
<keyword evidence="1" id="KW-0808">Transferase</keyword>
<evidence type="ECO:0000256" key="6">
    <source>
        <dbReference type="ARBA" id="ARBA00022918"/>
    </source>
</evidence>
<reference evidence="9 10" key="1">
    <citation type="submission" date="2019-08" db="EMBL/GenBank/DDBJ databases">
        <title>Draft genome sequences of two oriental melons (Cucumis melo L. var makuwa).</title>
        <authorList>
            <person name="Kwon S.-Y."/>
        </authorList>
    </citation>
    <scope>NUCLEOTIDE SEQUENCE [LARGE SCALE GENOMIC DNA]</scope>
    <source>
        <strain evidence="10">cv. SW 3</strain>
        <tissue evidence="9">Leaf</tissue>
    </source>
</reference>
<dbReference type="GO" id="GO:0006508">
    <property type="term" value="P:proteolysis"/>
    <property type="evidence" value="ECO:0007669"/>
    <property type="project" value="UniProtKB-KW"/>
</dbReference>
<evidence type="ECO:0000256" key="5">
    <source>
        <dbReference type="ARBA" id="ARBA00022801"/>
    </source>
</evidence>
<keyword evidence="7" id="KW-0175">Coiled coil</keyword>
<evidence type="ECO:0000256" key="1">
    <source>
        <dbReference type="ARBA" id="ARBA00022679"/>
    </source>
</evidence>
<dbReference type="EMBL" id="SSTE01021602">
    <property type="protein sequence ID" value="KAA0032447.1"/>
    <property type="molecule type" value="Genomic_DNA"/>
</dbReference>
<evidence type="ECO:0000256" key="2">
    <source>
        <dbReference type="ARBA" id="ARBA00022695"/>
    </source>
</evidence>
<dbReference type="InterPro" id="IPR043502">
    <property type="entry name" value="DNA/RNA_pol_sf"/>
</dbReference>
<dbReference type="GO" id="GO:0003964">
    <property type="term" value="F:RNA-directed DNA polymerase activity"/>
    <property type="evidence" value="ECO:0007669"/>
    <property type="project" value="UniProtKB-KW"/>
</dbReference>
<evidence type="ECO:0000256" key="3">
    <source>
        <dbReference type="ARBA" id="ARBA00022722"/>
    </source>
</evidence>
<feature type="domain" description="Reverse transcriptase RNase H-like" evidence="8">
    <location>
        <begin position="277"/>
        <end position="337"/>
    </location>
</feature>